<evidence type="ECO:0000313" key="3">
    <source>
        <dbReference type="Proteomes" id="UP001353858"/>
    </source>
</evidence>
<accession>A0AAN7QB91</accession>
<gene>
    <name evidence="2" type="ORF">RN001_002776</name>
</gene>
<dbReference type="InterPro" id="IPR001005">
    <property type="entry name" value="SANT/Myb"/>
</dbReference>
<proteinExistence type="predicted"/>
<dbReference type="Proteomes" id="UP001353858">
    <property type="component" value="Unassembled WGS sequence"/>
</dbReference>
<sequence length="263" mass="30667">MEQFDTYAIFLQDGKPVIQNNKICLQNINDGSLQFCNYDESLQDFVKNTVTDTVPTCSSQQEATESKSDKYWSRNATLLLINLRKKFDSFFKSTTMKNDRVWRMVAAEIQKNDFDVSATQCRDKWQYLKKRYVKKADNMGDRGTGEERIKFEFFEEMHEVLEKKHNVHPIGTASSIKGLNSSSCTENNVADVLEDVEDTNEKQLKKRKKKEDGVVQFMREVKKSTETREVSREIRHKEIMASRNRAIEVFAEKMDSLIERIGK</sequence>
<dbReference type="PANTHER" id="PTHR47595">
    <property type="entry name" value="HEAT SHOCK 70 KDA PROTEIN 14"/>
    <property type="match status" value="1"/>
</dbReference>
<dbReference type="AlphaFoldDB" id="A0AAN7QB91"/>
<evidence type="ECO:0000313" key="2">
    <source>
        <dbReference type="EMBL" id="KAK4886505.1"/>
    </source>
</evidence>
<reference evidence="3" key="1">
    <citation type="submission" date="2023-01" db="EMBL/GenBank/DDBJ databases">
        <title>Key to firefly adult light organ development and bioluminescence: homeobox transcription factors regulate luciferase expression and transportation to peroxisome.</title>
        <authorList>
            <person name="Fu X."/>
        </authorList>
    </citation>
    <scope>NUCLEOTIDE SEQUENCE [LARGE SCALE GENOMIC DNA]</scope>
</reference>
<organism evidence="2 3">
    <name type="scientific">Aquatica leii</name>
    <dbReference type="NCBI Taxonomy" id="1421715"/>
    <lineage>
        <taxon>Eukaryota</taxon>
        <taxon>Metazoa</taxon>
        <taxon>Ecdysozoa</taxon>
        <taxon>Arthropoda</taxon>
        <taxon>Hexapoda</taxon>
        <taxon>Insecta</taxon>
        <taxon>Pterygota</taxon>
        <taxon>Neoptera</taxon>
        <taxon>Endopterygota</taxon>
        <taxon>Coleoptera</taxon>
        <taxon>Polyphaga</taxon>
        <taxon>Elateriformia</taxon>
        <taxon>Elateroidea</taxon>
        <taxon>Lampyridae</taxon>
        <taxon>Luciolinae</taxon>
        <taxon>Aquatica</taxon>
    </lineage>
</organism>
<dbReference type="PANTHER" id="PTHR47595:SF1">
    <property type="entry name" value="MYB_SANT-LIKE DNA-BINDING DOMAIN-CONTAINING PROTEIN"/>
    <property type="match status" value="1"/>
</dbReference>
<dbReference type="EMBL" id="JARPUR010000001">
    <property type="protein sequence ID" value="KAK4886505.1"/>
    <property type="molecule type" value="Genomic_DNA"/>
</dbReference>
<comment type="caution">
    <text evidence="2">The sequence shown here is derived from an EMBL/GenBank/DDBJ whole genome shotgun (WGS) entry which is preliminary data.</text>
</comment>
<evidence type="ECO:0000259" key="1">
    <source>
        <dbReference type="PROSITE" id="PS50090"/>
    </source>
</evidence>
<name>A0AAN7QB91_9COLE</name>
<feature type="domain" description="Myb-like" evidence="1">
    <location>
        <begin position="64"/>
        <end position="129"/>
    </location>
</feature>
<dbReference type="Pfam" id="PF13837">
    <property type="entry name" value="Myb_DNA-bind_4"/>
    <property type="match status" value="1"/>
</dbReference>
<dbReference type="PROSITE" id="PS50090">
    <property type="entry name" value="MYB_LIKE"/>
    <property type="match status" value="1"/>
</dbReference>
<dbReference type="InterPro" id="IPR044822">
    <property type="entry name" value="Myb_DNA-bind_4"/>
</dbReference>
<keyword evidence="3" id="KW-1185">Reference proteome</keyword>
<dbReference type="Gene3D" id="1.10.10.60">
    <property type="entry name" value="Homeodomain-like"/>
    <property type="match status" value="1"/>
</dbReference>
<protein>
    <recommendedName>
        <fullName evidence="1">Myb-like domain-containing protein</fullName>
    </recommendedName>
</protein>